<accession>A0A6N9UCS2</accession>
<gene>
    <name evidence="1" type="ORF">G3I29_31430</name>
</gene>
<evidence type="ECO:0000313" key="1">
    <source>
        <dbReference type="EMBL" id="NEA19886.1"/>
    </source>
</evidence>
<sequence>MGRQQAPAKKATVYRLVRQEDEPLVFCIQEKYTDSEDFQVSDVSIGGVESLLVAGQIGADEPRWMPHVASLTGKKPPLKNTTSAVALIIPHGAYAYALTWGMGHLALEPSQLDSGFGLRFAIRKASADQVRSLTSHTLDTLARTARTSVPSGAALDAFGVEEIGEVISRLVGRVSTVGLTAASGKRDSYATVRGADGLSIPLGKDPVDLMKDLTFLHQTVEKDSPVKGLEHFEHTRPLRPGNPMIGQLQKVLSASLAPGVGGVALTWPAEWQEEHGEADSYKIRGAGAAGDEQPDELELGHLLKPLGRWPEAERFNALKRLTIQGLNTDGQSISRAIHGDKWITFQVDHDGKRYVFHQGRWFDIGGAYLDLLHSKVATILSRRSPLSISGWPLEVKSNGKIAHATEGAYNCLVQHDDSRFLCLDKKLLYTVQHPRGFEVCDLLGPDNELIHVKRMDGSVSASHLFNQAIVSVEALRRQPDALTRMQEVVRRESGGTRVMPSDFRPRKVVLAFGGRAATPRALFTFSQVTLARCAQRLAELEVELEIIEIADVQLLLNKDLSLVKP</sequence>
<dbReference type="NCBIfam" id="TIGR04141">
    <property type="entry name" value="TIGR04141 family sporadically distributed protein"/>
    <property type="match status" value="1"/>
</dbReference>
<organism evidence="1 2">
    <name type="scientific">Streptomyces halstedii</name>
    <dbReference type="NCBI Taxonomy" id="1944"/>
    <lineage>
        <taxon>Bacteria</taxon>
        <taxon>Bacillati</taxon>
        <taxon>Actinomycetota</taxon>
        <taxon>Actinomycetes</taxon>
        <taxon>Kitasatosporales</taxon>
        <taxon>Streptomycetaceae</taxon>
        <taxon>Streptomyces</taxon>
    </lineage>
</organism>
<name>A0A6N9UCS2_STRHA</name>
<dbReference type="RefSeq" id="WP_164349488.1">
    <property type="nucleotide sequence ID" value="NZ_JAAGLQ010000653.1"/>
</dbReference>
<proteinExistence type="predicted"/>
<dbReference type="AlphaFoldDB" id="A0A6N9UCS2"/>
<dbReference type="InterPro" id="IPR026487">
    <property type="entry name" value="CHP04141"/>
</dbReference>
<evidence type="ECO:0008006" key="3">
    <source>
        <dbReference type="Google" id="ProtNLM"/>
    </source>
</evidence>
<dbReference type="EMBL" id="JAAGLQ010000653">
    <property type="protein sequence ID" value="NEA19886.1"/>
    <property type="molecule type" value="Genomic_DNA"/>
</dbReference>
<dbReference type="Pfam" id="PF19614">
    <property type="entry name" value="DUF6119"/>
    <property type="match status" value="1"/>
</dbReference>
<reference evidence="1 2" key="1">
    <citation type="submission" date="2020-01" db="EMBL/GenBank/DDBJ databases">
        <title>Insect and environment-associated Actinomycetes.</title>
        <authorList>
            <person name="Currrie C."/>
            <person name="Chevrette M."/>
            <person name="Carlson C."/>
            <person name="Stubbendieck R."/>
            <person name="Wendt-Pienkowski E."/>
        </authorList>
    </citation>
    <scope>NUCLEOTIDE SEQUENCE [LARGE SCALE GENOMIC DNA]</scope>
    <source>
        <strain evidence="1 2">SID11342</strain>
    </source>
</reference>
<evidence type="ECO:0000313" key="2">
    <source>
        <dbReference type="Proteomes" id="UP000471293"/>
    </source>
</evidence>
<dbReference type="Proteomes" id="UP000471293">
    <property type="component" value="Unassembled WGS sequence"/>
</dbReference>
<comment type="caution">
    <text evidence="1">The sequence shown here is derived from an EMBL/GenBank/DDBJ whole genome shotgun (WGS) entry which is preliminary data.</text>
</comment>
<protein>
    <recommendedName>
        <fullName evidence="3">Sporadically distributed protein, TIGR04141 family</fullName>
    </recommendedName>
</protein>